<dbReference type="InterPro" id="IPR009057">
    <property type="entry name" value="Homeodomain-like_sf"/>
</dbReference>
<feature type="compositionally biased region" description="Polar residues" evidence="1">
    <location>
        <begin position="530"/>
        <end position="542"/>
    </location>
</feature>
<feature type="compositionally biased region" description="Basic and acidic residues" evidence="1">
    <location>
        <begin position="1073"/>
        <end position="1084"/>
    </location>
</feature>
<dbReference type="OrthoDB" id="10258692at2759"/>
<proteinExistence type="predicted"/>
<dbReference type="SUPFAM" id="SSF46689">
    <property type="entry name" value="Homeodomain-like"/>
    <property type="match status" value="1"/>
</dbReference>
<feature type="region of interest" description="Disordered" evidence="1">
    <location>
        <begin position="919"/>
        <end position="986"/>
    </location>
</feature>
<dbReference type="AlphaFoldDB" id="A0A2S6CMY3"/>
<dbReference type="SMART" id="SM00717">
    <property type="entry name" value="SANT"/>
    <property type="match status" value="1"/>
</dbReference>
<keyword evidence="4" id="KW-1185">Reference proteome</keyword>
<feature type="region of interest" description="Disordered" evidence="1">
    <location>
        <begin position="1064"/>
        <end position="1084"/>
    </location>
</feature>
<protein>
    <recommendedName>
        <fullName evidence="2">C2H2-type domain-containing protein</fullName>
    </recommendedName>
</protein>
<gene>
    <name evidence="3" type="ORF">CBER1_07412</name>
</gene>
<dbReference type="Pfam" id="PF00249">
    <property type="entry name" value="Myb_DNA-binding"/>
    <property type="match status" value="1"/>
</dbReference>
<dbReference type="PANTHER" id="PTHR35391">
    <property type="entry name" value="C2H2-TYPE DOMAIN-CONTAINING PROTEIN-RELATED"/>
    <property type="match status" value="1"/>
</dbReference>
<evidence type="ECO:0000259" key="2">
    <source>
        <dbReference type="PROSITE" id="PS00028"/>
    </source>
</evidence>
<dbReference type="CDD" id="cd00167">
    <property type="entry name" value="SANT"/>
    <property type="match status" value="1"/>
</dbReference>
<evidence type="ECO:0000313" key="3">
    <source>
        <dbReference type="EMBL" id="PPJ61072.1"/>
    </source>
</evidence>
<feature type="region of interest" description="Disordered" evidence="1">
    <location>
        <begin position="694"/>
        <end position="743"/>
    </location>
</feature>
<dbReference type="InterPro" id="IPR013087">
    <property type="entry name" value="Znf_C2H2_type"/>
</dbReference>
<dbReference type="EMBL" id="PNEN01000156">
    <property type="protein sequence ID" value="PPJ61072.1"/>
    <property type="molecule type" value="Genomic_DNA"/>
</dbReference>
<dbReference type="STRING" id="357750.A0A2S6CMY3"/>
<dbReference type="Gene3D" id="1.20.58.1880">
    <property type="match status" value="1"/>
</dbReference>
<feature type="compositionally biased region" description="Basic and acidic residues" evidence="1">
    <location>
        <begin position="719"/>
        <end position="728"/>
    </location>
</feature>
<dbReference type="PANTHER" id="PTHR35391:SF5">
    <property type="entry name" value="DUF6590 DOMAIN-CONTAINING PROTEIN"/>
    <property type="match status" value="1"/>
</dbReference>
<dbReference type="Proteomes" id="UP000237631">
    <property type="component" value="Unassembled WGS sequence"/>
</dbReference>
<organism evidence="3 4">
    <name type="scientific">Cercospora berteroae</name>
    <dbReference type="NCBI Taxonomy" id="357750"/>
    <lineage>
        <taxon>Eukaryota</taxon>
        <taxon>Fungi</taxon>
        <taxon>Dikarya</taxon>
        <taxon>Ascomycota</taxon>
        <taxon>Pezizomycotina</taxon>
        <taxon>Dothideomycetes</taxon>
        <taxon>Dothideomycetidae</taxon>
        <taxon>Mycosphaerellales</taxon>
        <taxon>Mycosphaerellaceae</taxon>
        <taxon>Cercospora</taxon>
    </lineage>
</organism>
<dbReference type="InterPro" id="IPR001005">
    <property type="entry name" value="SANT/Myb"/>
</dbReference>
<sequence length="1084" mass="120694">MAEPEPSISQLTKTCRQELDELSSSHRDAIRRTGNDALAEPPTAFDLLAWVPEQKTKLNLFADVLGVFASGSLSVEHRLRNNSAVRSSIAQLLQAISKNLGLCIRSRGQLVEHQRTTDDDPIEPAPAHDVTKLACRRIGRDCANLVRFAALIRLRSMQQYRERSENHEPLDNDGVPLGDYFDKVVNRALKETFEDTEMAGLRDGPSQDIQVNVSQRMKQTVISRWKRISYHIARYHQLRGSDSPVEGNVDDEDIVMGDVPLDTDPRPAVPQRGDRVSAPKNLVVPQHKKATTFQGSLNEQVKVPQPQSITPSVALTNVAGFSVRMPKLRKQDVTYENGMLEFLCPLCKIPQQLPSDRSAVHQHRAWEKHAFYDLEPYVCLLSCKTPETTYRTFEDWTRHTNNDHARYTWQCQNCAQSCDDQAAFEHHLQDEHEAKLTAGELAFVAKTCERPVAAFSACFICGKYELSGQPEAETKEAAAVRERKMMQCMAQHMRSMALTSLPDQLSVSDGSAESAARVSDASEASAPFRTVTQSNAKSTDPSSEAFESILSRLKVQYGVTDGRAEFTNEWRLKSDLMSSDNRPADLPQLMLDPETLSQQYWVSTRDLDYVGEGPPQYDGMPLTFDHNESLSEADTMMSSYWSVPEQTDFVKYIAHFGTDFAAIANYMGTKSQVMVKNHFQRQVDGGRADLAMAARQADQSRARGEDMGPPPIPTAGLKRKYDAPETRASHGSPSQTLPMPLDADHPKPALETTLKSTDGGTGVLPGIEDDGYLSHEIDPLGESKVSRWDRVPSDVQDENRFASQTYHGPPQHKRQDDVDVHAAQRRQLAKRESLIKRYFSSGLVPENTGLAKNAEHFSADVGAIANYVVPEAQVIRPESSGKYLGIRDIPGEGTFHIYEGGLRIPTHVDGGQVNPAWELTKADEPRKRRGHPFSAPTPISAVERQYETPQTSTPPPDSTVMTSAKAESSRDPKQPHARGLPAKRDQKQVAFRLIEQKDPRIHSQMPMRVMISPNDSTESIITTVKNFYGLYNCGVSFENEEGFSIIPAADNFDNNMTIYVQKMAPSPGPTGGHARDLAHSRPRS</sequence>
<evidence type="ECO:0000313" key="4">
    <source>
        <dbReference type="Proteomes" id="UP000237631"/>
    </source>
</evidence>
<evidence type="ECO:0000256" key="1">
    <source>
        <dbReference type="SAM" id="MobiDB-lite"/>
    </source>
</evidence>
<dbReference type="PROSITE" id="PS00028">
    <property type="entry name" value="ZINC_FINGER_C2H2_1"/>
    <property type="match status" value="1"/>
</dbReference>
<comment type="caution">
    <text evidence="3">The sequence shown here is derived from an EMBL/GenBank/DDBJ whole genome shotgun (WGS) entry which is preliminary data.</text>
</comment>
<reference evidence="4" key="1">
    <citation type="journal article" date="2017" name="bioRxiv">
        <title>Conservation of a gene cluster reveals novel cercosporin biosynthetic mechanisms and extends production to the genus Colletotrichum.</title>
        <authorList>
            <person name="de Jonge R."/>
            <person name="Ebert M.K."/>
            <person name="Huitt-Roehl C.R."/>
            <person name="Pal P."/>
            <person name="Suttle J.C."/>
            <person name="Spanner R.E."/>
            <person name="Neubauer J.D."/>
            <person name="Jurick W.M.II."/>
            <person name="Stott K.A."/>
            <person name="Secor G.A."/>
            <person name="Thomma B.P.H.J."/>
            <person name="Van de Peer Y."/>
            <person name="Townsend C.A."/>
            <person name="Bolton M.D."/>
        </authorList>
    </citation>
    <scope>NUCLEOTIDE SEQUENCE [LARGE SCALE GENOMIC DNA]</scope>
    <source>
        <strain evidence="4">CBS538.71</strain>
    </source>
</reference>
<feature type="domain" description="C2H2-type" evidence="2">
    <location>
        <begin position="411"/>
        <end position="432"/>
    </location>
</feature>
<accession>A0A2S6CMY3</accession>
<feature type="region of interest" description="Disordered" evidence="1">
    <location>
        <begin position="504"/>
        <end position="543"/>
    </location>
</feature>
<name>A0A2S6CMY3_9PEZI</name>